<evidence type="ECO:0000313" key="3">
    <source>
        <dbReference type="EMBL" id="KFB09443.1"/>
    </source>
</evidence>
<comment type="caution">
    <text evidence="3">The sequence shown here is derived from an EMBL/GenBank/DDBJ whole genome shotgun (WGS) entry which is preliminary data.</text>
</comment>
<reference evidence="3 4" key="1">
    <citation type="submission" date="2014-05" db="EMBL/GenBank/DDBJ databases">
        <title>Draft Genome Sequence of Nitratireductor basaltis Strain UMTGB225, A Marine Bacterium Isolated from Green Barrel Tunicate.</title>
        <authorList>
            <person name="Gan H.Y."/>
        </authorList>
    </citation>
    <scope>NUCLEOTIDE SEQUENCE [LARGE SCALE GENOMIC DNA]</scope>
    <source>
        <strain evidence="3 4">UMTGB225</strain>
    </source>
</reference>
<evidence type="ECO:0000259" key="2">
    <source>
        <dbReference type="Pfam" id="PF06724"/>
    </source>
</evidence>
<keyword evidence="1" id="KW-1133">Transmembrane helix</keyword>
<dbReference type="InterPro" id="IPR009597">
    <property type="entry name" value="DUF1206"/>
</dbReference>
<feature type="transmembrane region" description="Helical" evidence="1">
    <location>
        <begin position="21"/>
        <end position="43"/>
    </location>
</feature>
<protein>
    <recommendedName>
        <fullName evidence="2">DUF1206 domain-containing protein</fullName>
    </recommendedName>
</protein>
<feature type="transmembrane region" description="Helical" evidence="1">
    <location>
        <begin position="230"/>
        <end position="252"/>
    </location>
</feature>
<dbReference type="EMBL" id="JMQM01000001">
    <property type="protein sequence ID" value="KFB09443.1"/>
    <property type="molecule type" value="Genomic_DNA"/>
</dbReference>
<name>A0A084U907_9HYPH</name>
<dbReference type="PATRIC" id="fig|472175.3.peg.473"/>
<keyword evidence="1" id="KW-0472">Membrane</keyword>
<dbReference type="OrthoDB" id="5702018at2"/>
<dbReference type="RefSeq" id="WP_051913688.1">
    <property type="nucleotide sequence ID" value="NZ_JMQM01000001.1"/>
</dbReference>
<keyword evidence="4" id="KW-1185">Reference proteome</keyword>
<evidence type="ECO:0000313" key="4">
    <source>
        <dbReference type="Proteomes" id="UP000053675"/>
    </source>
</evidence>
<dbReference type="Proteomes" id="UP000053675">
    <property type="component" value="Unassembled WGS sequence"/>
</dbReference>
<evidence type="ECO:0000256" key="1">
    <source>
        <dbReference type="SAM" id="Phobius"/>
    </source>
</evidence>
<dbReference type="Pfam" id="PF06724">
    <property type="entry name" value="DUF1206"/>
    <property type="match status" value="2"/>
</dbReference>
<accession>A0A084U907</accession>
<organism evidence="3 4">
    <name type="scientific">Nitratireductor basaltis</name>
    <dbReference type="NCBI Taxonomy" id="472175"/>
    <lineage>
        <taxon>Bacteria</taxon>
        <taxon>Pseudomonadati</taxon>
        <taxon>Pseudomonadota</taxon>
        <taxon>Alphaproteobacteria</taxon>
        <taxon>Hyphomicrobiales</taxon>
        <taxon>Phyllobacteriaceae</taxon>
        <taxon>Nitratireductor</taxon>
    </lineage>
</organism>
<proteinExistence type="predicted"/>
<dbReference type="AlphaFoldDB" id="A0A084U907"/>
<feature type="transmembrane region" description="Helical" evidence="1">
    <location>
        <begin position="97"/>
        <end position="119"/>
    </location>
</feature>
<sequence>MNTPDKQDMHEAFRPFARAGYAARGLVYTVLAFFAATAALGTGEGGDTRDAIRFLTDTTASDILSLVLVVSLAGYALWRVIQSVFDTDDHGYKPTGLVIRAGLLASAFTYGVLTLFTFSLRWGGGGSSGSSGGEGFSGFIASIAGAQLAATLIAAVFTGVAFAHIWKAVRRKYREHFKASEQVMQYVDIAAIGGLMARGVIFLLIAYLFWRQGVSDSDQASLSDALDFIAGLPFGRWLLGATALGLLLFAIYSFCEAIWRRINVEDA</sequence>
<keyword evidence="1" id="KW-0812">Transmembrane</keyword>
<gene>
    <name evidence="3" type="ORF">EL18_00459</name>
</gene>
<feature type="transmembrane region" description="Helical" evidence="1">
    <location>
        <begin position="139"/>
        <end position="165"/>
    </location>
</feature>
<feature type="domain" description="DUF1206" evidence="2">
    <location>
        <begin position="194"/>
        <end position="260"/>
    </location>
</feature>
<feature type="transmembrane region" description="Helical" evidence="1">
    <location>
        <begin position="63"/>
        <end position="85"/>
    </location>
</feature>
<dbReference type="STRING" id="472175.EL18_00459"/>
<feature type="transmembrane region" description="Helical" evidence="1">
    <location>
        <begin position="186"/>
        <end position="210"/>
    </location>
</feature>
<dbReference type="eggNOG" id="ENOG502Z854">
    <property type="taxonomic scope" value="Bacteria"/>
</dbReference>
<feature type="domain" description="DUF1206" evidence="2">
    <location>
        <begin position="19"/>
        <end position="85"/>
    </location>
</feature>